<organism evidence="11 12">
    <name type="scientific">Microlunatus ginsengisoli</name>
    <dbReference type="NCBI Taxonomy" id="363863"/>
    <lineage>
        <taxon>Bacteria</taxon>
        <taxon>Bacillati</taxon>
        <taxon>Actinomycetota</taxon>
        <taxon>Actinomycetes</taxon>
        <taxon>Propionibacteriales</taxon>
        <taxon>Propionibacteriaceae</taxon>
        <taxon>Microlunatus</taxon>
    </lineage>
</organism>
<keyword evidence="5" id="KW-0413">Isomerase</keyword>
<reference evidence="12" key="1">
    <citation type="journal article" date="2019" name="Int. J. Syst. Evol. Microbiol.">
        <title>The Global Catalogue of Microorganisms (GCM) 10K type strain sequencing project: providing services to taxonomists for standard genome sequencing and annotation.</title>
        <authorList>
            <consortium name="The Broad Institute Genomics Platform"/>
            <consortium name="The Broad Institute Genome Sequencing Center for Infectious Disease"/>
            <person name="Wu L."/>
            <person name="Ma J."/>
        </authorList>
    </citation>
    <scope>NUCLEOTIDE SEQUENCE [LARGE SCALE GENOMIC DNA]</scope>
    <source>
        <strain evidence="12">JCM 16929</strain>
    </source>
</reference>
<evidence type="ECO:0000313" key="12">
    <source>
        <dbReference type="Proteomes" id="UP001501490"/>
    </source>
</evidence>
<dbReference type="InterPro" id="IPR000212">
    <property type="entry name" value="DNA_helicase_UvrD/REP"/>
</dbReference>
<dbReference type="PANTHER" id="PTHR11070">
    <property type="entry name" value="UVRD / RECB / PCRA DNA HELICASE FAMILY MEMBER"/>
    <property type="match status" value="1"/>
</dbReference>
<dbReference type="Gene3D" id="3.40.50.300">
    <property type="entry name" value="P-loop containing nucleotide triphosphate hydrolases"/>
    <property type="match status" value="3"/>
</dbReference>
<evidence type="ECO:0000256" key="9">
    <source>
        <dbReference type="PROSITE-ProRule" id="PRU00560"/>
    </source>
</evidence>
<dbReference type="Pfam" id="PF00580">
    <property type="entry name" value="UvrD-helicase"/>
    <property type="match status" value="1"/>
</dbReference>
<dbReference type="InterPro" id="IPR027417">
    <property type="entry name" value="P-loop_NTPase"/>
</dbReference>
<dbReference type="PROSITE" id="PS51198">
    <property type="entry name" value="UVRD_HELICASE_ATP_BIND"/>
    <property type="match status" value="1"/>
</dbReference>
<dbReference type="Pfam" id="PF13361">
    <property type="entry name" value="UvrD_C"/>
    <property type="match status" value="1"/>
</dbReference>
<keyword evidence="12" id="KW-1185">Reference proteome</keyword>
<keyword evidence="11" id="KW-0540">Nuclease</keyword>
<evidence type="ECO:0000256" key="3">
    <source>
        <dbReference type="ARBA" id="ARBA00022806"/>
    </source>
</evidence>
<evidence type="ECO:0000256" key="8">
    <source>
        <dbReference type="ARBA" id="ARBA00048988"/>
    </source>
</evidence>
<keyword evidence="4 9" id="KW-0067">ATP-binding</keyword>
<evidence type="ECO:0000256" key="5">
    <source>
        <dbReference type="ARBA" id="ARBA00023235"/>
    </source>
</evidence>
<dbReference type="SUPFAM" id="SSF52540">
    <property type="entry name" value="P-loop containing nucleoside triphosphate hydrolases"/>
    <property type="match status" value="1"/>
</dbReference>
<comment type="catalytic activity">
    <reaction evidence="6">
        <text>Couples ATP hydrolysis with the unwinding of duplex DNA by translocating in the 3'-5' direction.</text>
        <dbReference type="EC" id="5.6.2.4"/>
    </reaction>
</comment>
<dbReference type="InterPro" id="IPR014016">
    <property type="entry name" value="UvrD-like_ATP-bd"/>
</dbReference>
<dbReference type="EC" id="5.6.2.4" evidence="7"/>
<dbReference type="RefSeq" id="WP_344801425.1">
    <property type="nucleotide sequence ID" value="NZ_BAABAB010000004.1"/>
</dbReference>
<dbReference type="InterPro" id="IPR014017">
    <property type="entry name" value="DNA_helicase_UvrD-like_C"/>
</dbReference>
<keyword evidence="3 9" id="KW-0347">Helicase</keyword>
<accession>A0ABP6ZEW2</accession>
<sequence>MPSSTLIMGKPVTKLAKDLRRDTYAFLEKLTENDASPGLHIEPITNAKDPRVRTGRVTQQYRAVLFRLDGPSQPAYVFIGVWNHDDAIERAQKTVLKVNPVNGVSEVHVVDAAPAEPVPAIRPEQPPVAGTAPTPGSDAHPVLGYTTAELQDLGFDPLLAARAAAATSDDELLQLAADAVEWQGLALLDLSAGTPLPEVKAKLGLDLPPTAPTGQSADEQALRGFEHPAAKISYTFIEDNDELRRIIEEGTFGAWRVFLHPEQRAYAERSYRGAFRLTGGAGTGKTVVLVHRAAILANRSPAARLLLTTFTTNLAAELSRSLHQLDPEVAQAQSLGDPGVFVAGLDAVASSVIKTAGAEIGAARSAVLGNETGGVTKRTDRIAAWKDAIDAGGGNLPTSLRSVAFLDAEYGAVILPHRIVDLTGYLRVRRPGRGIRLSRGERTAVWHVVESYRLSARAAGSIDFAEAATIAAAHLDLDAAKGGSRPFNHVLIDEAQDLSPTHWQLSRALVDQGPDDLFIAEDTHQRIYGRRVTLKQFGIGVQGRSRRLALNYRTTAQNLRFALQVLAPGSFTDLEEETESSAGYRSARGGPDVTLRPTASISAELDAAAEQIRSWLKQAEADHQPPESIAVLVRDRLDRDRVVAGLAERGITIRSVDREAVPSGSPVTMTMHRAKGTEFLYVLLFGVSAASLPRGFTEYEYSDDEVADALLRERSLLYVAATRARDQLAVSWSRDASPLLPDCGTTA</sequence>
<evidence type="ECO:0000256" key="1">
    <source>
        <dbReference type="ARBA" id="ARBA00022741"/>
    </source>
</evidence>
<evidence type="ECO:0000256" key="6">
    <source>
        <dbReference type="ARBA" id="ARBA00034617"/>
    </source>
</evidence>
<feature type="domain" description="UvrD-like helicase ATP-binding" evidence="10">
    <location>
        <begin position="258"/>
        <end position="562"/>
    </location>
</feature>
<feature type="binding site" evidence="9">
    <location>
        <begin position="279"/>
        <end position="286"/>
    </location>
    <ligand>
        <name>ATP</name>
        <dbReference type="ChEBI" id="CHEBI:30616"/>
    </ligand>
</feature>
<dbReference type="GO" id="GO:0004527">
    <property type="term" value="F:exonuclease activity"/>
    <property type="evidence" value="ECO:0007669"/>
    <property type="project" value="UniProtKB-KW"/>
</dbReference>
<keyword evidence="2 9" id="KW-0378">Hydrolase</keyword>
<protein>
    <recommendedName>
        <fullName evidence="7">DNA 3'-5' helicase</fullName>
        <ecNumber evidence="7">5.6.2.4</ecNumber>
    </recommendedName>
</protein>
<keyword evidence="11" id="KW-0269">Exonuclease</keyword>
<comment type="caution">
    <text evidence="11">The sequence shown here is derived from an EMBL/GenBank/DDBJ whole genome shotgun (WGS) entry which is preliminary data.</text>
</comment>
<dbReference type="EMBL" id="BAABAB010000004">
    <property type="protein sequence ID" value="GAA3605468.1"/>
    <property type="molecule type" value="Genomic_DNA"/>
</dbReference>
<evidence type="ECO:0000259" key="10">
    <source>
        <dbReference type="PROSITE" id="PS51198"/>
    </source>
</evidence>
<evidence type="ECO:0000256" key="7">
    <source>
        <dbReference type="ARBA" id="ARBA00034808"/>
    </source>
</evidence>
<comment type="catalytic activity">
    <reaction evidence="8">
        <text>ATP + H2O = ADP + phosphate + H(+)</text>
        <dbReference type="Rhea" id="RHEA:13065"/>
        <dbReference type="ChEBI" id="CHEBI:15377"/>
        <dbReference type="ChEBI" id="CHEBI:15378"/>
        <dbReference type="ChEBI" id="CHEBI:30616"/>
        <dbReference type="ChEBI" id="CHEBI:43474"/>
        <dbReference type="ChEBI" id="CHEBI:456216"/>
        <dbReference type="EC" id="5.6.2.4"/>
    </reaction>
</comment>
<gene>
    <name evidence="11" type="ORF">GCM10022236_04190</name>
</gene>
<evidence type="ECO:0000256" key="2">
    <source>
        <dbReference type="ARBA" id="ARBA00022801"/>
    </source>
</evidence>
<name>A0ABP6ZEW2_9ACTN</name>
<evidence type="ECO:0000313" key="11">
    <source>
        <dbReference type="EMBL" id="GAA3605468.1"/>
    </source>
</evidence>
<dbReference type="Proteomes" id="UP001501490">
    <property type="component" value="Unassembled WGS sequence"/>
</dbReference>
<keyword evidence="1 9" id="KW-0547">Nucleotide-binding</keyword>
<dbReference type="PANTHER" id="PTHR11070:SF45">
    <property type="entry name" value="DNA 3'-5' HELICASE"/>
    <property type="match status" value="1"/>
</dbReference>
<proteinExistence type="predicted"/>
<evidence type="ECO:0000256" key="4">
    <source>
        <dbReference type="ARBA" id="ARBA00022840"/>
    </source>
</evidence>